<evidence type="ECO:0000256" key="1">
    <source>
        <dbReference type="SAM" id="Phobius"/>
    </source>
</evidence>
<dbReference type="NCBIfam" id="TIGR02532">
    <property type="entry name" value="IV_pilin_GFxxxE"/>
    <property type="match status" value="1"/>
</dbReference>
<proteinExistence type="predicted"/>
<feature type="transmembrane region" description="Helical" evidence="1">
    <location>
        <begin position="12"/>
        <end position="30"/>
    </location>
</feature>
<keyword evidence="1" id="KW-1133">Transmembrane helix</keyword>
<name>A0ABX6N4I5_9BURK</name>
<protein>
    <submittedName>
        <fullName evidence="2">Prepilin-type N-terminal cleavage/methylation domain-containing protein</fullName>
    </submittedName>
</protein>
<accession>A0ABX6N4I5</accession>
<dbReference type="Gene3D" id="3.30.700.10">
    <property type="entry name" value="Glycoprotein, Type 4 Pilin"/>
    <property type="match status" value="1"/>
</dbReference>
<organism evidence="2 3">
    <name type="scientific">Limnobacter profundi</name>
    <dbReference type="NCBI Taxonomy" id="2732163"/>
    <lineage>
        <taxon>Bacteria</taxon>
        <taxon>Pseudomonadati</taxon>
        <taxon>Pseudomonadota</taxon>
        <taxon>Betaproteobacteria</taxon>
        <taxon>Burkholderiales</taxon>
        <taxon>Burkholderiaceae</taxon>
        <taxon>Limnobacter</taxon>
    </lineage>
</organism>
<keyword evidence="1" id="KW-0472">Membrane</keyword>
<evidence type="ECO:0000313" key="3">
    <source>
        <dbReference type="Proteomes" id="UP000501130"/>
    </source>
</evidence>
<dbReference type="RefSeq" id="WP_105028177.1">
    <property type="nucleotide sequence ID" value="NZ_CP053084.1"/>
</dbReference>
<keyword evidence="3" id="KW-1185">Reference proteome</keyword>
<evidence type="ECO:0000313" key="2">
    <source>
        <dbReference type="EMBL" id="QJR28659.1"/>
    </source>
</evidence>
<dbReference type="Pfam" id="PF07963">
    <property type="entry name" value="N_methyl"/>
    <property type="match status" value="1"/>
</dbReference>
<dbReference type="EMBL" id="CP053084">
    <property type="protein sequence ID" value="QJR28659.1"/>
    <property type="molecule type" value="Genomic_DNA"/>
</dbReference>
<gene>
    <name evidence="2" type="ORF">HKT17_02510</name>
</gene>
<dbReference type="SUPFAM" id="SSF54523">
    <property type="entry name" value="Pili subunits"/>
    <property type="match status" value="1"/>
</dbReference>
<reference evidence="2 3" key="1">
    <citation type="submission" date="2020-05" db="EMBL/GenBank/DDBJ databases">
        <title>Compete genome of Limnobacter sp. SAORIC-580.</title>
        <authorList>
            <person name="Song J."/>
            <person name="Cho J.-C."/>
        </authorList>
    </citation>
    <scope>NUCLEOTIDE SEQUENCE [LARGE SCALE GENOMIC DNA]</scope>
    <source>
        <strain evidence="2 3">SAORIC-580</strain>
    </source>
</reference>
<dbReference type="InterPro" id="IPR045584">
    <property type="entry name" value="Pilin-like"/>
</dbReference>
<dbReference type="InterPro" id="IPR012902">
    <property type="entry name" value="N_methyl_site"/>
</dbReference>
<sequence length="148" mass="16119">MRAGLGFTLIELTFAIAIVGVLATLSYAGYESSWEKSNFRSMREFGVELALSQQLHRQRYGRYAQGVSSNGAPNANRLVLPSSAKYSVVVSNSNFRGYRAEVTPSASAPLKLPEACRILIVESDMGIQRFGARSASNQNTSERCVPHG</sequence>
<dbReference type="Proteomes" id="UP000501130">
    <property type="component" value="Chromosome"/>
</dbReference>
<keyword evidence="1" id="KW-0812">Transmembrane</keyword>